<dbReference type="Proteomes" id="UP001396334">
    <property type="component" value="Unassembled WGS sequence"/>
</dbReference>
<dbReference type="EMBL" id="JBBPBN010000036">
    <property type="protein sequence ID" value="KAK9001649.1"/>
    <property type="molecule type" value="Genomic_DNA"/>
</dbReference>
<proteinExistence type="predicted"/>
<evidence type="ECO:0000313" key="1">
    <source>
        <dbReference type="EMBL" id="KAK9001649.1"/>
    </source>
</evidence>
<gene>
    <name evidence="1" type="ORF">V6N11_083428</name>
</gene>
<protein>
    <submittedName>
        <fullName evidence="1">Uncharacterized protein</fullName>
    </submittedName>
</protein>
<organism evidence="1 2">
    <name type="scientific">Hibiscus sabdariffa</name>
    <name type="common">roselle</name>
    <dbReference type="NCBI Taxonomy" id="183260"/>
    <lineage>
        <taxon>Eukaryota</taxon>
        <taxon>Viridiplantae</taxon>
        <taxon>Streptophyta</taxon>
        <taxon>Embryophyta</taxon>
        <taxon>Tracheophyta</taxon>
        <taxon>Spermatophyta</taxon>
        <taxon>Magnoliopsida</taxon>
        <taxon>eudicotyledons</taxon>
        <taxon>Gunneridae</taxon>
        <taxon>Pentapetalae</taxon>
        <taxon>rosids</taxon>
        <taxon>malvids</taxon>
        <taxon>Malvales</taxon>
        <taxon>Malvaceae</taxon>
        <taxon>Malvoideae</taxon>
        <taxon>Hibiscus</taxon>
    </lineage>
</organism>
<sequence>MIHLRYLELKQCIEDEEVKMDAPESAPPNLEKHGLAGKLEKVPHWFNSLDSLTTLYLHWCRLRLRDDFLPHIQALRNLGLLNMLNAYEGEGLDFLEGFQKLKVLRIRKEIVINKGVMPALQELCIFECQEFTILPHGWESLPDPE</sequence>
<reference evidence="1 2" key="1">
    <citation type="journal article" date="2024" name="G3 (Bethesda)">
        <title>Genome assembly of Hibiscus sabdariffa L. provides insights into metabolisms of medicinal natural products.</title>
        <authorList>
            <person name="Kim T."/>
        </authorList>
    </citation>
    <scope>NUCLEOTIDE SEQUENCE [LARGE SCALE GENOMIC DNA]</scope>
    <source>
        <strain evidence="1">TK-2024</strain>
        <tissue evidence="1">Old leaves</tissue>
    </source>
</reference>
<dbReference type="SUPFAM" id="SSF52047">
    <property type="entry name" value="RNI-like"/>
    <property type="match status" value="1"/>
</dbReference>
<dbReference type="InterPro" id="IPR032675">
    <property type="entry name" value="LRR_dom_sf"/>
</dbReference>
<keyword evidence="2" id="KW-1185">Reference proteome</keyword>
<accession>A0ABR2QLY0</accession>
<dbReference type="Gene3D" id="3.80.10.10">
    <property type="entry name" value="Ribonuclease Inhibitor"/>
    <property type="match status" value="1"/>
</dbReference>
<name>A0ABR2QLY0_9ROSI</name>
<evidence type="ECO:0000313" key="2">
    <source>
        <dbReference type="Proteomes" id="UP001396334"/>
    </source>
</evidence>
<comment type="caution">
    <text evidence="1">The sequence shown here is derived from an EMBL/GenBank/DDBJ whole genome shotgun (WGS) entry which is preliminary data.</text>
</comment>